<comment type="caution">
    <text evidence="1">The sequence shown here is derived from an EMBL/GenBank/DDBJ whole genome shotgun (WGS) entry which is preliminary data.</text>
</comment>
<gene>
    <name evidence="1" type="ORF">Lche_2384</name>
</gene>
<dbReference type="AlphaFoldDB" id="A0A0W0S9T7"/>
<accession>A0A0W0S9T7</accession>
<proteinExistence type="predicted"/>
<name>A0A0W0S9T7_9GAMM</name>
<sequence>MPYRINNPGGGDCGFFAFAIGAIKDIQDEYALYGKSATYDQWIRKGLLGVSLQELIDFDLNRLYESPYHYKNELLSTLQMSLRNIAADAYTIDLLNRIRTEAVSKDEETLIEGSPVYHKFMELVRFYLGKEKNNLAEISKFNELALSPQVTTLAENTARSLQPKLTAKPLSEAETNTIENAHVKEALLKDVMQGDRVNPGSVILKGVEKIKEQGRWATHGDLKEIAVQLNKNLYVEGQLNGDPDPRLRTIVLNNEDNAHWTTQIEQLPPKRQELKKEEAPSVAKEEEVISASVSKPINAEKADGYQQHVNDLIHAVSTQSLFSQVKNKINVENIDTAEALKGESDEDFAKRLQEAEYRRAFK</sequence>
<dbReference type="PATRIC" id="fig|28084.5.peg.2580"/>
<dbReference type="OrthoDB" id="5652914at2"/>
<evidence type="ECO:0000313" key="1">
    <source>
        <dbReference type="EMBL" id="KTC80364.1"/>
    </source>
</evidence>
<dbReference type="EMBL" id="LNXW01000013">
    <property type="protein sequence ID" value="KTC80364.1"/>
    <property type="molecule type" value="Genomic_DNA"/>
</dbReference>
<dbReference type="STRING" id="28084.Lche_2384"/>
<reference evidence="1 2" key="1">
    <citation type="submission" date="2015-11" db="EMBL/GenBank/DDBJ databases">
        <title>Genomic analysis of 38 Legionella species identifies large and diverse effector repertoires.</title>
        <authorList>
            <person name="Burstein D."/>
            <person name="Amaro F."/>
            <person name="Zusman T."/>
            <person name="Lifshitz Z."/>
            <person name="Cohen O."/>
            <person name="Gilbert J.A."/>
            <person name="Pupko T."/>
            <person name="Shuman H.A."/>
            <person name="Segal G."/>
        </authorList>
    </citation>
    <scope>NUCLEOTIDE SEQUENCE [LARGE SCALE GENOMIC DNA]</scope>
    <source>
        <strain evidence="1 2">ORW</strain>
    </source>
</reference>
<organism evidence="1 2">
    <name type="scientific">Legionella cherrii</name>
    <dbReference type="NCBI Taxonomy" id="28084"/>
    <lineage>
        <taxon>Bacteria</taxon>
        <taxon>Pseudomonadati</taxon>
        <taxon>Pseudomonadota</taxon>
        <taxon>Gammaproteobacteria</taxon>
        <taxon>Legionellales</taxon>
        <taxon>Legionellaceae</taxon>
        <taxon>Legionella</taxon>
    </lineage>
</organism>
<dbReference type="RefSeq" id="WP_058387986.1">
    <property type="nucleotide sequence ID" value="NZ_LNXW01000013.1"/>
</dbReference>
<dbReference type="Proteomes" id="UP000054921">
    <property type="component" value="Unassembled WGS sequence"/>
</dbReference>
<evidence type="ECO:0000313" key="2">
    <source>
        <dbReference type="Proteomes" id="UP000054921"/>
    </source>
</evidence>
<protein>
    <submittedName>
        <fullName evidence="1">Dot/Icm T4SS effector</fullName>
    </submittedName>
</protein>